<dbReference type="Proteomes" id="UP001171916">
    <property type="component" value="Unassembled WGS sequence"/>
</dbReference>
<accession>A0ABT7YAF3</accession>
<dbReference type="PRINTS" id="PR01438">
    <property type="entry name" value="UNVRSLSTRESS"/>
</dbReference>
<dbReference type="Pfam" id="PF00582">
    <property type="entry name" value="Usp"/>
    <property type="match status" value="1"/>
</dbReference>
<dbReference type="SUPFAM" id="SSF52402">
    <property type="entry name" value="Adenine nucleotide alpha hydrolases-like"/>
    <property type="match status" value="2"/>
</dbReference>
<feature type="domain" description="UspA" evidence="2">
    <location>
        <begin position="2"/>
        <end position="135"/>
    </location>
</feature>
<dbReference type="Gene3D" id="3.40.50.12370">
    <property type="match status" value="1"/>
</dbReference>
<evidence type="ECO:0000256" key="1">
    <source>
        <dbReference type="ARBA" id="ARBA00008791"/>
    </source>
</evidence>
<evidence type="ECO:0000259" key="2">
    <source>
        <dbReference type="Pfam" id="PF00582"/>
    </source>
</evidence>
<sequence>MNIIVPIDFSKDAEKALEYAIYLAQKKKATVEMIHIIDLVYDFASQAAIALDSMYSDADKILTGLKEKYASSGVPISFTIKEGSPSINISKYAEETDKNLIVMGTKGAGGAAKIIFGSTTVNLIKESKIPVLVIPKAANLSQIYGLTLALDFSDHEKQFLAWVVEICKSWEFKLSFLHILSNPTFKEELACMGLKSYVGKNFPGEDFNFLTEKAESATDGLNKYLEQHPETILVVCHEHKNFWNQLTKKSQSLELAYACNTPILVLI</sequence>
<dbReference type="InterPro" id="IPR006016">
    <property type="entry name" value="UspA"/>
</dbReference>
<evidence type="ECO:0000313" key="3">
    <source>
        <dbReference type="EMBL" id="MDN3203385.1"/>
    </source>
</evidence>
<comment type="similarity">
    <text evidence="1">Belongs to the universal stress protein A family.</text>
</comment>
<comment type="caution">
    <text evidence="3">The sequence shown here is derived from an EMBL/GenBank/DDBJ whole genome shotgun (WGS) entry which is preliminary data.</text>
</comment>
<organism evidence="3 4">
    <name type="scientific">Algoriphagus sediminis</name>
    <dbReference type="NCBI Taxonomy" id="3057113"/>
    <lineage>
        <taxon>Bacteria</taxon>
        <taxon>Pseudomonadati</taxon>
        <taxon>Bacteroidota</taxon>
        <taxon>Cytophagia</taxon>
        <taxon>Cytophagales</taxon>
        <taxon>Cyclobacteriaceae</taxon>
        <taxon>Algoriphagus</taxon>
    </lineage>
</organism>
<dbReference type="PANTHER" id="PTHR46268">
    <property type="entry name" value="STRESS RESPONSE PROTEIN NHAX"/>
    <property type="match status" value="1"/>
</dbReference>
<dbReference type="EMBL" id="JAUEPH010000002">
    <property type="protein sequence ID" value="MDN3203385.1"/>
    <property type="molecule type" value="Genomic_DNA"/>
</dbReference>
<protein>
    <submittedName>
        <fullName evidence="3">Universal stress protein</fullName>
    </submittedName>
</protein>
<dbReference type="InterPro" id="IPR006015">
    <property type="entry name" value="Universal_stress_UspA"/>
</dbReference>
<proteinExistence type="inferred from homology"/>
<dbReference type="PANTHER" id="PTHR46268:SF6">
    <property type="entry name" value="UNIVERSAL STRESS PROTEIN UP12"/>
    <property type="match status" value="1"/>
</dbReference>
<name>A0ABT7YAF3_9BACT</name>
<evidence type="ECO:0000313" key="4">
    <source>
        <dbReference type="Proteomes" id="UP001171916"/>
    </source>
</evidence>
<dbReference type="CDD" id="cd00293">
    <property type="entry name" value="USP-like"/>
    <property type="match status" value="1"/>
</dbReference>
<reference evidence="3" key="1">
    <citation type="submission" date="2023-06" db="EMBL/GenBank/DDBJ databases">
        <title>Robiginitalea aurantiacus sp. nov. and Algoriphagus sediminis sp. nov., isolated from coastal sediment.</title>
        <authorList>
            <person name="Zhou Z.Y."/>
            <person name="An J."/>
            <person name="Jia Y.W."/>
            <person name="Du Z.J."/>
        </authorList>
    </citation>
    <scope>NUCLEOTIDE SEQUENCE</scope>
    <source>
        <strain evidence="3">C2-7</strain>
    </source>
</reference>
<dbReference type="RefSeq" id="WP_289998947.1">
    <property type="nucleotide sequence ID" value="NZ_JAUEPH010000002.1"/>
</dbReference>
<gene>
    <name evidence="3" type="ORF">QVH07_04470</name>
</gene>
<keyword evidence="4" id="KW-1185">Reference proteome</keyword>